<dbReference type="AlphaFoldDB" id="A0A284RJP4"/>
<protein>
    <submittedName>
        <fullName evidence="2">Uncharacterized protein</fullName>
    </submittedName>
</protein>
<feature type="compositionally biased region" description="Polar residues" evidence="1">
    <location>
        <begin position="514"/>
        <end position="540"/>
    </location>
</feature>
<feature type="compositionally biased region" description="Polar residues" evidence="1">
    <location>
        <begin position="439"/>
        <end position="463"/>
    </location>
</feature>
<feature type="compositionally biased region" description="Low complexity" evidence="1">
    <location>
        <begin position="320"/>
        <end position="333"/>
    </location>
</feature>
<accession>A0A284RJP4</accession>
<organism evidence="2 3">
    <name type="scientific">Armillaria ostoyae</name>
    <name type="common">Armillaria root rot fungus</name>
    <dbReference type="NCBI Taxonomy" id="47428"/>
    <lineage>
        <taxon>Eukaryota</taxon>
        <taxon>Fungi</taxon>
        <taxon>Dikarya</taxon>
        <taxon>Basidiomycota</taxon>
        <taxon>Agaricomycotina</taxon>
        <taxon>Agaricomycetes</taxon>
        <taxon>Agaricomycetidae</taxon>
        <taxon>Agaricales</taxon>
        <taxon>Marasmiineae</taxon>
        <taxon>Physalacriaceae</taxon>
        <taxon>Armillaria</taxon>
    </lineage>
</organism>
<reference evidence="3" key="1">
    <citation type="journal article" date="2017" name="Nat. Ecol. Evol.">
        <title>Genome expansion and lineage-specific genetic innovations in the forest pathogenic fungi Armillaria.</title>
        <authorList>
            <person name="Sipos G."/>
            <person name="Prasanna A.N."/>
            <person name="Walter M.C."/>
            <person name="O'Connor E."/>
            <person name="Balint B."/>
            <person name="Krizsan K."/>
            <person name="Kiss B."/>
            <person name="Hess J."/>
            <person name="Varga T."/>
            <person name="Slot J."/>
            <person name="Riley R."/>
            <person name="Boka B."/>
            <person name="Rigling D."/>
            <person name="Barry K."/>
            <person name="Lee J."/>
            <person name="Mihaltcheva S."/>
            <person name="LaButti K."/>
            <person name="Lipzen A."/>
            <person name="Waldron R."/>
            <person name="Moloney N.M."/>
            <person name="Sperisen C."/>
            <person name="Kredics L."/>
            <person name="Vagvoelgyi C."/>
            <person name="Patrignani A."/>
            <person name="Fitzpatrick D."/>
            <person name="Nagy I."/>
            <person name="Doyle S."/>
            <person name="Anderson J.B."/>
            <person name="Grigoriev I.V."/>
            <person name="Gueldener U."/>
            <person name="Muensterkoetter M."/>
            <person name="Nagy L.G."/>
        </authorList>
    </citation>
    <scope>NUCLEOTIDE SEQUENCE [LARGE SCALE GENOMIC DNA]</scope>
    <source>
        <strain evidence="3">C18/9</strain>
    </source>
</reference>
<evidence type="ECO:0000313" key="2">
    <source>
        <dbReference type="EMBL" id="SJL08962.1"/>
    </source>
</evidence>
<feature type="compositionally biased region" description="Polar residues" evidence="1">
    <location>
        <begin position="478"/>
        <end position="501"/>
    </location>
</feature>
<proteinExistence type="predicted"/>
<sequence>MAGFLRKKSNKQPQTTPTPSGPISIGGPTPLYAKFASVTTNGRTTGSGGKRKQGTISREDRDSTTSLLPIQPVPSSSGDHAPVPVDVLSSSPPASTLVTNRRLSRGGGGGAPRLDTLIPSEALFSTPKVLTRSTADNQDGSGGSGRHNLQPGSLRGAKGITHEVGITLPGSFDSPGLGPPGILRDQRLPIRLLASDPVPPPVLHRSVSSNEPKSLLDEAPPPPPAKQANYTAPVSYAMNGAYPMPIKKLPQHAAPAPVASRKGPLIFAAMVQAEDSYPSPPAEYPLDPVPRFMTRASVTATPKPTPHETAPQVVSLSKAQPGRTQPPTTTSRSPPLPAHSISRTMPYSPPQTPPQHIPQQFAPPPPSQHGSSSHQVLQYRPDSRSVPVEPPTPQSLRRQNMSPAAPPVAYHHQPNGVVRSPSNTRPNGSVNGHGISVSRAPSQTHPNGNVNINRTVSNARQPPQSQPPNLYPNGAARPSTSNGVVRMPSLTNMNTNSSVNGRQAYPHPNGIIRSPSQTNLPSSVTSRTASVLRSPSQTQVHIIPLTPPRAAPSRSPSDASVSHSTRRLMKKHHHHQQQPSVIPVQDDVPYFADDPFAKVEGVRVLPASSVTHGFGEDTARERIPSREGSLRGVSIVAHSREGSREEEKSKAKVEEEEDVDGDGVAVPRENAVVRPITPEKKRLKTPSPPPPTKKRSVTPPQKPLTPPPPVEERPASPPPPVTPRSRSRHHAGASPPPDSLVANVKVNEDQPFPLHTFLADPALLRNLLGYLGWWEWCVLGMISQRVRGVLFESGPDGDERREEVLERFLGGVGYRRWAWPDDPEPVRLTVNCLHAYMHGVSLPTHEYARVAVRYVRELKVLPSERDPELGRVVKALERATRAYTAVVLRLRAQAEKEATMTSPANNRPPSPTFSTWSHTQSHAGHLVLTPSAVFRSPLVKLRRAPLLRCFVPSPDGDWLSDTSVLRCEAEMDKAGVRGLLRAGDVVWDVAVGDEANLGRMVWDGRYLIDLDYTFSVTGDLPRYLLALAFPPSYFHRVVRGGNNGAGGGPVIRVDLRPWGDEIRGNMQLLQDRVRTETPQGTYHNVVRWVHRSSFQLRARRGTRIPIPESGGLFVDPGWYGTVVVETEGTNESLRDLQERLGISRGIQSASMRAKGADSSWGDDKMVFRILRERSRPGEIWIRAVGVKERVN</sequence>
<feature type="region of interest" description="Disordered" evidence="1">
    <location>
        <begin position="1"/>
        <end position="119"/>
    </location>
</feature>
<feature type="compositionally biased region" description="Polar residues" evidence="1">
    <location>
        <begin position="420"/>
        <end position="430"/>
    </location>
</feature>
<feature type="compositionally biased region" description="Basic and acidic residues" evidence="1">
    <location>
        <begin position="616"/>
        <end position="629"/>
    </location>
</feature>
<evidence type="ECO:0000313" key="3">
    <source>
        <dbReference type="Proteomes" id="UP000219338"/>
    </source>
</evidence>
<feature type="compositionally biased region" description="Basic residues" evidence="1">
    <location>
        <begin position="1"/>
        <end position="10"/>
    </location>
</feature>
<feature type="region of interest" description="Disordered" evidence="1">
    <location>
        <begin position="897"/>
        <end position="916"/>
    </location>
</feature>
<evidence type="ECO:0000256" key="1">
    <source>
        <dbReference type="SAM" id="MobiDB-lite"/>
    </source>
</evidence>
<gene>
    <name evidence="2" type="ORF">ARMOST_12338</name>
</gene>
<feature type="compositionally biased region" description="Low complexity" evidence="1">
    <location>
        <begin position="12"/>
        <end position="30"/>
    </location>
</feature>
<feature type="compositionally biased region" description="Polar residues" evidence="1">
    <location>
        <begin position="64"/>
        <end position="78"/>
    </location>
</feature>
<feature type="compositionally biased region" description="Low complexity" evidence="1">
    <location>
        <begin position="82"/>
        <end position="95"/>
    </location>
</feature>
<dbReference type="EMBL" id="FUEG01000010">
    <property type="protein sequence ID" value="SJL08962.1"/>
    <property type="molecule type" value="Genomic_DNA"/>
</dbReference>
<feature type="region of interest" description="Disordered" evidence="1">
    <location>
        <begin position="196"/>
        <end position="224"/>
    </location>
</feature>
<dbReference type="Proteomes" id="UP000219338">
    <property type="component" value="Unassembled WGS sequence"/>
</dbReference>
<feature type="compositionally biased region" description="Low complexity" evidence="1">
    <location>
        <begin position="551"/>
        <end position="560"/>
    </location>
</feature>
<keyword evidence="3" id="KW-1185">Reference proteome</keyword>
<dbReference type="OrthoDB" id="3365519at2759"/>
<feature type="region of interest" description="Disordered" evidence="1">
    <location>
        <begin position="616"/>
        <end position="742"/>
    </location>
</feature>
<feature type="region of interest" description="Disordered" evidence="1">
    <location>
        <begin position="132"/>
        <end position="156"/>
    </location>
</feature>
<name>A0A284RJP4_ARMOS</name>
<feature type="compositionally biased region" description="Pro residues" evidence="1">
    <location>
        <begin position="700"/>
        <end position="722"/>
    </location>
</feature>
<dbReference type="STRING" id="47428.A0A284RJP4"/>
<feature type="region of interest" description="Disordered" evidence="1">
    <location>
        <begin position="299"/>
        <end position="580"/>
    </location>
</feature>
<feature type="compositionally biased region" description="Basic and acidic residues" evidence="1">
    <location>
        <begin position="638"/>
        <end position="653"/>
    </location>
</feature>
<feature type="compositionally biased region" description="Basic residues" evidence="1">
    <location>
        <begin position="564"/>
        <end position="576"/>
    </location>
</feature>
<feature type="compositionally biased region" description="Pro residues" evidence="1">
    <location>
        <begin position="347"/>
        <end position="367"/>
    </location>
</feature>